<keyword evidence="9" id="KW-1185">Reference proteome</keyword>
<gene>
    <name evidence="8" type="ORF">AQJ54_41520</name>
</gene>
<organism evidence="8 9">
    <name type="scientific">Streptomyces griseorubiginosus</name>
    <dbReference type="NCBI Taxonomy" id="67304"/>
    <lineage>
        <taxon>Bacteria</taxon>
        <taxon>Bacillati</taxon>
        <taxon>Actinomycetota</taxon>
        <taxon>Actinomycetes</taxon>
        <taxon>Kitasatosporales</taxon>
        <taxon>Streptomycetaceae</taxon>
        <taxon>Streptomyces</taxon>
    </lineage>
</organism>
<feature type="domain" description="Alpha-L-rhamnosidase concanavalin-like" evidence="4">
    <location>
        <begin position="204"/>
        <end position="302"/>
    </location>
</feature>
<dbReference type="InterPro" id="IPR035396">
    <property type="entry name" value="Bac_rhamnosid6H"/>
</dbReference>
<keyword evidence="3" id="KW-0378">Hydrolase</keyword>
<evidence type="ECO:0000259" key="4">
    <source>
        <dbReference type="Pfam" id="PF05592"/>
    </source>
</evidence>
<dbReference type="Gene3D" id="2.60.120.260">
    <property type="entry name" value="Galactose-binding domain-like"/>
    <property type="match status" value="2"/>
</dbReference>
<feature type="domain" description="Alpha-L-rhamnosidase C-terminal" evidence="7">
    <location>
        <begin position="664"/>
        <end position="729"/>
    </location>
</feature>
<dbReference type="Pfam" id="PF17389">
    <property type="entry name" value="Bac_rhamnosid6H"/>
    <property type="match status" value="1"/>
</dbReference>
<evidence type="ECO:0000259" key="6">
    <source>
        <dbReference type="Pfam" id="PF17389"/>
    </source>
</evidence>
<dbReference type="InterPro" id="IPR008902">
    <property type="entry name" value="Rhamnosid_concanavalin"/>
</dbReference>
<dbReference type="RefSeq" id="WP_062246722.1">
    <property type="nucleotide sequence ID" value="NZ_JBPJFL010000001.1"/>
</dbReference>
<dbReference type="InterPro" id="IPR013737">
    <property type="entry name" value="Bac_rhamnosid_N"/>
</dbReference>
<dbReference type="EMBL" id="LMWV01000045">
    <property type="protein sequence ID" value="KUN58569.1"/>
    <property type="molecule type" value="Genomic_DNA"/>
</dbReference>
<proteinExistence type="predicted"/>
<evidence type="ECO:0000256" key="2">
    <source>
        <dbReference type="ARBA" id="ARBA00012652"/>
    </source>
</evidence>
<evidence type="ECO:0000256" key="1">
    <source>
        <dbReference type="ARBA" id="ARBA00001445"/>
    </source>
</evidence>
<sequence length="766" mass="84051">MIAPDGPLDASPILFKDVELAGGHGSVVSASLHASALGIFEARLNGVSVGPDLMSPGWSAYQWRLRYRSYDVTDRLDQSTRLTLSLGNGWFHGTLGWEGQRHSYGTRLGAIAQLEVTFEDGYQQLIATDRSWSACASDVLENDLYNGQTIDARLRRPEWATPGVCVPNQTGVEEIDFDTGRLAPYVGPPIVRREIVRPRQLTRRPDDGAVIVDFGQNLVGWTRFRVRGEPGRAITVRHAEVLDGDQLNVRPLRSARATDRFVLSGGDDSFEPTMTYHGFRFAEVSNWPGELTPDSIEAVVVHSDLSRIGHFRCSDPDLNQLHSNVVWSTKGNFFDVPTDCPQRDERLGWTGDIAVFAPTAAFLFDVQDFLEDWLIDLGLEQEHRDGMVPMVVPDPLKEWPIPPGQFSEPDSTAIWSDAAVWVPWALFWAYGDSGVLARHYDSMAAHLRHVEGLLSTDGTWSEGFQFGDWLDPLADPHEPWNARADAAVVATACLYRTSTILTQAATILGRAEDATAFLALAERTRAAFHAAYVTDEGTITSDAPTVYALAITFGLLEGQLLERAGERLARLVREADHHVSTGFAGTPFISDALTRTGHLGDAYHMLLKRDCPSWLYPVSLGATTIWERWDSMLPDGSVNPGEMTSFNHYALGAIADWMHRTIGGITPLEPGYGHVLIAPQPGGALTWADCALETRSGRISVRWRRETELALDIELPPGVSAVVRVTGHPDLQLSAGPGGLQHTARFSADRAAHETSSAPGVPDATR</sequence>
<evidence type="ECO:0000256" key="3">
    <source>
        <dbReference type="ARBA" id="ARBA00022801"/>
    </source>
</evidence>
<dbReference type="InterPro" id="IPR016007">
    <property type="entry name" value="Alpha_rhamnosid"/>
</dbReference>
<dbReference type="AlphaFoldDB" id="A0A101RMW2"/>
<dbReference type="PIRSF" id="PIRSF010631">
    <property type="entry name" value="A-rhamnsds"/>
    <property type="match status" value="1"/>
</dbReference>
<feature type="domain" description="Alpha-L-rhamnosidase six-hairpin glycosidase" evidence="6">
    <location>
        <begin position="307"/>
        <end position="662"/>
    </location>
</feature>
<protein>
    <recommendedName>
        <fullName evidence="2">alpha-L-rhamnosidase</fullName>
        <ecNumber evidence="2">3.2.1.40</ecNumber>
    </recommendedName>
</protein>
<dbReference type="EC" id="3.2.1.40" evidence="2"/>
<dbReference type="Pfam" id="PF17390">
    <property type="entry name" value="Bac_rhamnosid_C"/>
    <property type="match status" value="1"/>
</dbReference>
<dbReference type="Pfam" id="PF05592">
    <property type="entry name" value="Bac_rhamnosid"/>
    <property type="match status" value="1"/>
</dbReference>
<dbReference type="InterPro" id="IPR035398">
    <property type="entry name" value="Bac_rhamnosid_C"/>
</dbReference>
<dbReference type="Proteomes" id="UP000054375">
    <property type="component" value="Unassembled WGS sequence"/>
</dbReference>
<dbReference type="PANTHER" id="PTHR33307:SF6">
    <property type="entry name" value="ALPHA-RHAMNOSIDASE (EUROFUNG)-RELATED"/>
    <property type="match status" value="1"/>
</dbReference>
<dbReference type="Pfam" id="PF08531">
    <property type="entry name" value="Bac_rhamnosid_N"/>
    <property type="match status" value="1"/>
</dbReference>
<dbReference type="InterPro" id="IPR012341">
    <property type="entry name" value="6hp_glycosidase-like_sf"/>
</dbReference>
<reference evidence="8 9" key="1">
    <citation type="submission" date="2015-10" db="EMBL/GenBank/DDBJ databases">
        <title>Draft genome sequence of Streptomyces griseorubiginosus DSM 40469, type strain for the species Streptomyces griseorubiginosus.</title>
        <authorList>
            <person name="Ruckert C."/>
            <person name="Winkler A."/>
            <person name="Kalinowski J."/>
            <person name="Kampfer P."/>
            <person name="Glaeser S."/>
        </authorList>
    </citation>
    <scope>NUCLEOTIDE SEQUENCE [LARGE SCALE GENOMIC DNA]</scope>
    <source>
        <strain evidence="8 9">DSM 40469</strain>
    </source>
</reference>
<comment type="caution">
    <text evidence="8">The sequence shown here is derived from an EMBL/GenBank/DDBJ whole genome shotgun (WGS) entry which is preliminary data.</text>
</comment>
<comment type="catalytic activity">
    <reaction evidence="1">
        <text>Hydrolysis of terminal non-reducing alpha-L-rhamnose residues in alpha-L-rhamnosides.</text>
        <dbReference type="EC" id="3.2.1.40"/>
    </reaction>
</comment>
<evidence type="ECO:0000259" key="7">
    <source>
        <dbReference type="Pfam" id="PF17390"/>
    </source>
</evidence>
<dbReference type="Gene3D" id="2.60.420.10">
    <property type="entry name" value="Maltose phosphorylase, domain 3"/>
    <property type="match status" value="1"/>
</dbReference>
<dbReference type="GO" id="GO:0005975">
    <property type="term" value="P:carbohydrate metabolic process"/>
    <property type="evidence" value="ECO:0007669"/>
    <property type="project" value="InterPro"/>
</dbReference>
<dbReference type="SUPFAM" id="SSF48208">
    <property type="entry name" value="Six-hairpin glycosidases"/>
    <property type="match status" value="1"/>
</dbReference>
<evidence type="ECO:0000313" key="9">
    <source>
        <dbReference type="Proteomes" id="UP000054375"/>
    </source>
</evidence>
<dbReference type="Gene3D" id="1.50.10.10">
    <property type="match status" value="1"/>
</dbReference>
<dbReference type="PANTHER" id="PTHR33307">
    <property type="entry name" value="ALPHA-RHAMNOSIDASE (EUROFUNG)"/>
    <property type="match status" value="1"/>
</dbReference>
<dbReference type="InterPro" id="IPR008928">
    <property type="entry name" value="6-hairpin_glycosidase_sf"/>
</dbReference>
<accession>A0A101RMW2</accession>
<name>A0A101RMW2_9ACTN</name>
<evidence type="ECO:0000259" key="5">
    <source>
        <dbReference type="Pfam" id="PF08531"/>
    </source>
</evidence>
<evidence type="ECO:0000313" key="8">
    <source>
        <dbReference type="EMBL" id="KUN58569.1"/>
    </source>
</evidence>
<dbReference type="GO" id="GO:0030596">
    <property type="term" value="F:alpha-L-rhamnosidase activity"/>
    <property type="evidence" value="ECO:0007669"/>
    <property type="project" value="UniProtKB-EC"/>
</dbReference>
<feature type="domain" description="Bacterial alpha-L-rhamnosidase N-terminal" evidence="5">
    <location>
        <begin position="26"/>
        <end position="192"/>
    </location>
</feature>